<evidence type="ECO:0000313" key="2">
    <source>
        <dbReference type="Proteomes" id="UP001601992"/>
    </source>
</evidence>
<dbReference type="InterPro" id="IPR029057">
    <property type="entry name" value="PRTase-like"/>
</dbReference>
<sequence length="213" mass="22770">MSPFIDRKDAGRQLAGLLPAFRGSDVVVVAPPGGGLRVAYEMAATLRVQVDVILVGALSTARRPGLTFGVLGEDRTLIIDTAAVTRGAIGPAERARAEQIQAAVLHRKALAYRGNRLRVDLCDRTVLVTDDCLADTTDLRDACRITRLLGAIRTVVAIPVGSRRSLTALTPYSDKIVCPNPTSRTPDPDQWYPRPDDITSSGLAALLDTGSEI</sequence>
<accession>A0ABW6RSQ0</accession>
<dbReference type="CDD" id="cd06223">
    <property type="entry name" value="PRTases_typeI"/>
    <property type="match status" value="1"/>
</dbReference>
<dbReference type="EMBL" id="JBIAQY010000001">
    <property type="protein sequence ID" value="MFF3566579.1"/>
    <property type="molecule type" value="Genomic_DNA"/>
</dbReference>
<protein>
    <recommendedName>
        <fullName evidence="3">Phosphoribosyl transferase domain-containing protein</fullName>
    </recommendedName>
</protein>
<keyword evidence="2" id="KW-1185">Reference proteome</keyword>
<proteinExistence type="predicted"/>
<gene>
    <name evidence="1" type="ORF">ACFYXQ_02235</name>
</gene>
<organism evidence="1 2">
    <name type="scientific">Nocardia jiangxiensis</name>
    <dbReference type="NCBI Taxonomy" id="282685"/>
    <lineage>
        <taxon>Bacteria</taxon>
        <taxon>Bacillati</taxon>
        <taxon>Actinomycetota</taxon>
        <taxon>Actinomycetes</taxon>
        <taxon>Mycobacteriales</taxon>
        <taxon>Nocardiaceae</taxon>
        <taxon>Nocardia</taxon>
    </lineage>
</organism>
<name>A0ABW6RSQ0_9NOCA</name>
<dbReference type="Gene3D" id="3.40.50.2020">
    <property type="match status" value="1"/>
</dbReference>
<evidence type="ECO:0008006" key="3">
    <source>
        <dbReference type="Google" id="ProtNLM"/>
    </source>
</evidence>
<comment type="caution">
    <text evidence="1">The sequence shown here is derived from an EMBL/GenBank/DDBJ whole genome shotgun (WGS) entry which is preliminary data.</text>
</comment>
<dbReference type="Gene3D" id="3.30.1310.20">
    <property type="entry name" value="PRTase-like"/>
    <property type="match status" value="1"/>
</dbReference>
<reference evidence="1 2" key="1">
    <citation type="submission" date="2024-10" db="EMBL/GenBank/DDBJ databases">
        <title>The Natural Products Discovery Center: Release of the First 8490 Sequenced Strains for Exploring Actinobacteria Biosynthetic Diversity.</title>
        <authorList>
            <person name="Kalkreuter E."/>
            <person name="Kautsar S.A."/>
            <person name="Yang D."/>
            <person name="Bader C.D."/>
            <person name="Teijaro C.N."/>
            <person name="Fluegel L."/>
            <person name="Davis C.M."/>
            <person name="Simpson J.R."/>
            <person name="Lauterbach L."/>
            <person name="Steele A.D."/>
            <person name="Gui C."/>
            <person name="Meng S."/>
            <person name="Li G."/>
            <person name="Viehrig K."/>
            <person name="Ye F."/>
            <person name="Su P."/>
            <person name="Kiefer A.F."/>
            <person name="Nichols A."/>
            <person name="Cepeda A.J."/>
            <person name="Yan W."/>
            <person name="Fan B."/>
            <person name="Jiang Y."/>
            <person name="Adhikari A."/>
            <person name="Zheng C.-J."/>
            <person name="Schuster L."/>
            <person name="Cowan T.M."/>
            <person name="Smanski M.J."/>
            <person name="Chevrette M.G."/>
            <person name="De Carvalho L.P.S."/>
            <person name="Shen B."/>
        </authorList>
    </citation>
    <scope>NUCLEOTIDE SEQUENCE [LARGE SCALE GENOMIC DNA]</scope>
    <source>
        <strain evidence="1 2">NPDC002593</strain>
    </source>
</reference>
<evidence type="ECO:0000313" key="1">
    <source>
        <dbReference type="EMBL" id="MFF3566579.1"/>
    </source>
</evidence>
<dbReference type="SUPFAM" id="SSF53271">
    <property type="entry name" value="PRTase-like"/>
    <property type="match status" value="1"/>
</dbReference>
<dbReference type="RefSeq" id="WP_051193824.1">
    <property type="nucleotide sequence ID" value="NZ_JBIAQY010000001.1"/>
</dbReference>
<dbReference type="InterPro" id="IPR000836">
    <property type="entry name" value="PRTase_dom"/>
</dbReference>
<dbReference type="Proteomes" id="UP001601992">
    <property type="component" value="Unassembled WGS sequence"/>
</dbReference>